<organism evidence="1 2">
    <name type="scientific">Arctium lappa</name>
    <name type="common">Greater burdock</name>
    <name type="synonym">Lappa major</name>
    <dbReference type="NCBI Taxonomy" id="4217"/>
    <lineage>
        <taxon>Eukaryota</taxon>
        <taxon>Viridiplantae</taxon>
        <taxon>Streptophyta</taxon>
        <taxon>Embryophyta</taxon>
        <taxon>Tracheophyta</taxon>
        <taxon>Spermatophyta</taxon>
        <taxon>Magnoliopsida</taxon>
        <taxon>eudicotyledons</taxon>
        <taxon>Gunneridae</taxon>
        <taxon>Pentapetalae</taxon>
        <taxon>asterids</taxon>
        <taxon>campanulids</taxon>
        <taxon>Asterales</taxon>
        <taxon>Asteraceae</taxon>
        <taxon>Carduoideae</taxon>
        <taxon>Cardueae</taxon>
        <taxon>Arctiinae</taxon>
        <taxon>Arctium</taxon>
    </lineage>
</organism>
<reference evidence="2" key="1">
    <citation type="journal article" date="2022" name="Mol. Ecol. Resour.">
        <title>The genomes of chicory, endive, great burdock and yacon provide insights into Asteraceae palaeo-polyploidization history and plant inulin production.</title>
        <authorList>
            <person name="Fan W."/>
            <person name="Wang S."/>
            <person name="Wang H."/>
            <person name="Wang A."/>
            <person name="Jiang F."/>
            <person name="Liu H."/>
            <person name="Zhao H."/>
            <person name="Xu D."/>
            <person name="Zhang Y."/>
        </authorList>
    </citation>
    <scope>NUCLEOTIDE SEQUENCE [LARGE SCALE GENOMIC DNA]</scope>
    <source>
        <strain evidence="2">cv. Niubang</strain>
    </source>
</reference>
<name>A0ACB9FFM3_ARCLA</name>
<reference evidence="1 2" key="2">
    <citation type="journal article" date="2022" name="Mol. Ecol. Resour.">
        <title>The genomes of chicory, endive, great burdock and yacon provide insights into Asteraceae paleo-polyploidization history and plant inulin production.</title>
        <authorList>
            <person name="Fan W."/>
            <person name="Wang S."/>
            <person name="Wang H."/>
            <person name="Wang A."/>
            <person name="Jiang F."/>
            <person name="Liu H."/>
            <person name="Zhao H."/>
            <person name="Xu D."/>
            <person name="Zhang Y."/>
        </authorList>
    </citation>
    <scope>NUCLEOTIDE SEQUENCE [LARGE SCALE GENOMIC DNA]</scope>
    <source>
        <strain evidence="2">cv. Niubang</strain>
    </source>
</reference>
<gene>
    <name evidence="1" type="ORF">L6452_00602</name>
</gene>
<protein>
    <submittedName>
        <fullName evidence="1">Uncharacterized protein</fullName>
    </submittedName>
</protein>
<comment type="caution">
    <text evidence="1">The sequence shown here is derived from an EMBL/GenBank/DDBJ whole genome shotgun (WGS) entry which is preliminary data.</text>
</comment>
<evidence type="ECO:0000313" key="2">
    <source>
        <dbReference type="Proteomes" id="UP001055879"/>
    </source>
</evidence>
<sequence length="328" mass="37069">MKTKFATITFPSLFPYFSSIRDRNLLPHLTTPYRYQEGKPRPYNITTISLTLRQPHAKPISRLHDLQNRSVGNIWKQGEDKSKHTKKLSETKKRNERLTIPKHVLATESQRLIPTSKGLRQRRWKLLHCPIDKAGFNCSAFAKCTLLLQFGGKDGRILLWDLAKGKRLYSLESASIIHALCFNPNRYPFCAATKSSIEIWDWESNSIVVDLKVNLKQEFEMVAEGTTTQTNDGKTKVIYCTSLSWSANGSTLLTVGLHIRSIFETQREVYNTTERISVSSFIASLLIGGYACIDHTDGARMNLIGYQVAKAGLEEKLGKLATPHVVLA</sequence>
<proteinExistence type="predicted"/>
<evidence type="ECO:0000313" key="1">
    <source>
        <dbReference type="EMBL" id="KAI3769496.1"/>
    </source>
</evidence>
<accession>A0ACB9FFM3</accession>
<keyword evidence="2" id="KW-1185">Reference proteome</keyword>
<dbReference type="Proteomes" id="UP001055879">
    <property type="component" value="Linkage Group LG01"/>
</dbReference>
<dbReference type="EMBL" id="CM042047">
    <property type="protein sequence ID" value="KAI3769496.1"/>
    <property type="molecule type" value="Genomic_DNA"/>
</dbReference>